<dbReference type="PANTHER" id="PTHR33377:SF4">
    <property type="entry name" value="OS07G0285800 PROTEIN"/>
    <property type="match status" value="1"/>
</dbReference>
<dbReference type="SMART" id="SM01157">
    <property type="entry name" value="DUF1719"/>
    <property type="match status" value="1"/>
</dbReference>
<feature type="compositionally biased region" description="Polar residues" evidence="1">
    <location>
        <begin position="100"/>
        <end position="115"/>
    </location>
</feature>
<feature type="region of interest" description="Disordered" evidence="1">
    <location>
        <begin position="91"/>
        <end position="115"/>
    </location>
</feature>
<evidence type="ECO:0000313" key="3">
    <source>
        <dbReference type="Proteomes" id="UP001497457"/>
    </source>
</evidence>
<organism evidence="2 3">
    <name type="scientific">Urochloa decumbens</name>
    <dbReference type="NCBI Taxonomy" id="240449"/>
    <lineage>
        <taxon>Eukaryota</taxon>
        <taxon>Viridiplantae</taxon>
        <taxon>Streptophyta</taxon>
        <taxon>Embryophyta</taxon>
        <taxon>Tracheophyta</taxon>
        <taxon>Spermatophyta</taxon>
        <taxon>Magnoliopsida</taxon>
        <taxon>Liliopsida</taxon>
        <taxon>Poales</taxon>
        <taxon>Poaceae</taxon>
        <taxon>PACMAD clade</taxon>
        <taxon>Panicoideae</taxon>
        <taxon>Panicodae</taxon>
        <taxon>Paniceae</taxon>
        <taxon>Melinidinae</taxon>
        <taxon>Urochloa</taxon>
    </lineage>
</organism>
<protein>
    <recommendedName>
        <fullName evidence="4">Rx N-terminal domain-containing protein</fullName>
    </recommendedName>
</protein>
<evidence type="ECO:0008006" key="4">
    <source>
        <dbReference type="Google" id="ProtNLM"/>
    </source>
</evidence>
<dbReference type="Pfam" id="PF08224">
    <property type="entry name" value="DUF1719"/>
    <property type="match status" value="1"/>
</dbReference>
<dbReference type="Proteomes" id="UP001497457">
    <property type="component" value="Chromosome 6rd"/>
</dbReference>
<evidence type="ECO:0000256" key="1">
    <source>
        <dbReference type="SAM" id="MobiDB-lite"/>
    </source>
</evidence>
<proteinExistence type="predicted"/>
<accession>A0ABC9FKT7</accession>
<reference evidence="3" key="1">
    <citation type="submission" date="2024-06" db="EMBL/GenBank/DDBJ databases">
        <authorList>
            <person name="Ryan C."/>
        </authorList>
    </citation>
    <scope>NUCLEOTIDE SEQUENCE [LARGE SCALE GENOMIC DNA]</scope>
</reference>
<keyword evidence="3" id="KW-1185">Reference proteome</keyword>
<dbReference type="EMBL" id="OZ075116">
    <property type="protein sequence ID" value="CAL5077061.1"/>
    <property type="molecule type" value="Genomic_DNA"/>
</dbReference>
<gene>
    <name evidence="2" type="ORF">URODEC1_LOCUS106490</name>
</gene>
<dbReference type="InterPro" id="IPR013181">
    <property type="entry name" value="DUF1719"/>
</dbReference>
<sequence>MENFLLAAAGALGAAVVQEAVSRTIPMVLGKRKEKASQGQYLERLLKAIKEVEFVLERTAKMPITEVSLLRDRFELKRDFVQAAALLDRRRKRQAPQGHQGISQAAVTGSSSSQPWVTRPAMFPVSSFISMMTKDDLRLSCDDVDRFEQFADSARKIQRDVESGCSLRRYMFFPCPLVRRLFYERKTLFYRTVQADQERHFDVWPAHLEDERGVEVRVRYCYLDRMRPDKSFSLRLVLRLSESTDIVGIAIKCLQSLASQFSFVAGTAMGEFTLLASSSLQDISHSHAPLWVGIQERHSEITQLFRPDPLCCKSKGHGPCANKVVSSELSHVFPEEVILFGFECYSSAPEYSLSSSSAHEVGKRSVVRKRGPPLHLAVCLAPHCVRDEWLQASYVVEGIGHNNEEDRIVDISMQQVGETVRSRAINCFLRQPKVKQYKVRWVTKHGTAWFLVDNPRAAGALNVEIPALCPTMAQLSLYFL</sequence>
<reference evidence="2 3" key="2">
    <citation type="submission" date="2024-10" db="EMBL/GenBank/DDBJ databases">
        <authorList>
            <person name="Ryan C."/>
        </authorList>
    </citation>
    <scope>NUCLEOTIDE SEQUENCE [LARGE SCALE GENOMIC DNA]</scope>
</reference>
<name>A0ABC9FKT7_9POAL</name>
<dbReference type="PANTHER" id="PTHR33377">
    <property type="entry name" value="OS10G0134700 PROTEIN-RELATED"/>
    <property type="match status" value="1"/>
</dbReference>
<dbReference type="AlphaFoldDB" id="A0ABC9FKT7"/>
<evidence type="ECO:0000313" key="2">
    <source>
        <dbReference type="EMBL" id="CAL5077061.1"/>
    </source>
</evidence>